<reference evidence="1" key="1">
    <citation type="submission" date="2022-05" db="EMBL/GenBank/DDBJ databases">
        <title>Chromosome-level genome of Chaenocephalus aceratus.</title>
        <authorList>
            <person name="Park H."/>
        </authorList>
    </citation>
    <scope>NUCLEOTIDE SEQUENCE</scope>
    <source>
        <strain evidence="1">KU_202001</strain>
    </source>
</reference>
<dbReference type="EMBL" id="CM043799">
    <property type="protein sequence ID" value="KAI4803980.1"/>
    <property type="molecule type" value="Genomic_DNA"/>
</dbReference>
<name>A0ACB9VVE6_CHAAC</name>
<organism evidence="1 2">
    <name type="scientific">Chaenocephalus aceratus</name>
    <name type="common">Blackfin icefish</name>
    <name type="synonym">Chaenichthys aceratus</name>
    <dbReference type="NCBI Taxonomy" id="36190"/>
    <lineage>
        <taxon>Eukaryota</taxon>
        <taxon>Metazoa</taxon>
        <taxon>Chordata</taxon>
        <taxon>Craniata</taxon>
        <taxon>Vertebrata</taxon>
        <taxon>Euteleostomi</taxon>
        <taxon>Actinopterygii</taxon>
        <taxon>Neopterygii</taxon>
        <taxon>Teleostei</taxon>
        <taxon>Neoteleostei</taxon>
        <taxon>Acanthomorphata</taxon>
        <taxon>Eupercaria</taxon>
        <taxon>Perciformes</taxon>
        <taxon>Notothenioidei</taxon>
        <taxon>Channichthyidae</taxon>
        <taxon>Chaenocephalus</taxon>
    </lineage>
</organism>
<dbReference type="Proteomes" id="UP001057452">
    <property type="component" value="Chromosome 15"/>
</dbReference>
<keyword evidence="2" id="KW-1185">Reference proteome</keyword>
<protein>
    <submittedName>
        <fullName evidence="1">Uncharacterized protein</fullName>
    </submittedName>
</protein>
<evidence type="ECO:0000313" key="1">
    <source>
        <dbReference type="EMBL" id="KAI4803980.1"/>
    </source>
</evidence>
<sequence length="58" mass="6003">DEAERKKQDALSPQPPIALLATTQSQGEEGGGCRRRQLDATLPLDTANSAGSLPSTPG</sequence>
<feature type="non-terminal residue" evidence="1">
    <location>
        <position position="1"/>
    </location>
</feature>
<proteinExistence type="predicted"/>
<comment type="caution">
    <text evidence="1">The sequence shown here is derived from an EMBL/GenBank/DDBJ whole genome shotgun (WGS) entry which is preliminary data.</text>
</comment>
<feature type="non-terminal residue" evidence="1">
    <location>
        <position position="58"/>
    </location>
</feature>
<accession>A0ACB9VVE6</accession>
<evidence type="ECO:0000313" key="2">
    <source>
        <dbReference type="Proteomes" id="UP001057452"/>
    </source>
</evidence>
<gene>
    <name evidence="1" type="ORF">KUCAC02_025625</name>
</gene>